<feature type="domain" description="DUF2399" evidence="1">
    <location>
        <begin position="265"/>
        <end position="409"/>
    </location>
</feature>
<dbReference type="KEGG" id="msar:MSAR_36450"/>
<dbReference type="InterPro" id="IPR024465">
    <property type="entry name" value="DUF2399"/>
</dbReference>
<dbReference type="InterPro" id="IPR024466">
    <property type="entry name" value="CHP02679_N"/>
</dbReference>
<dbReference type="RefSeq" id="WP_163699113.1">
    <property type="nucleotide sequence ID" value="NZ_AP022595.1"/>
</dbReference>
<gene>
    <name evidence="3" type="ORF">MSAR_36450</name>
</gene>
<reference evidence="3 4" key="1">
    <citation type="journal article" date="2019" name="Emerg. Microbes Infect.">
        <title>Comprehensive subspecies identification of 175 nontuberculous mycobacteria species based on 7547 genomic profiles.</title>
        <authorList>
            <person name="Matsumoto Y."/>
            <person name="Kinjo T."/>
            <person name="Motooka D."/>
            <person name="Nabeya D."/>
            <person name="Jung N."/>
            <person name="Uechi K."/>
            <person name="Horii T."/>
            <person name="Iida T."/>
            <person name="Fujita J."/>
            <person name="Nakamura S."/>
        </authorList>
    </citation>
    <scope>NUCLEOTIDE SEQUENCE [LARGE SCALE GENOMIC DNA]</scope>
    <source>
        <strain evidence="3 4">JCM 30395</strain>
    </source>
</reference>
<feature type="domain" description="Conserved hypothetical protein CHP02679 N terminus" evidence="2">
    <location>
        <begin position="35"/>
        <end position="245"/>
    </location>
</feature>
<proteinExistence type="predicted"/>
<name>A0A7I7SWE1_9MYCO</name>
<dbReference type="Proteomes" id="UP000466445">
    <property type="component" value="Chromosome"/>
</dbReference>
<accession>A0A7I7SWE1</accession>
<protein>
    <recommendedName>
        <fullName evidence="5">TIGR02679 family protein</fullName>
    </recommendedName>
</protein>
<evidence type="ECO:0000259" key="1">
    <source>
        <dbReference type="Pfam" id="PF09664"/>
    </source>
</evidence>
<dbReference type="Pfam" id="PF09664">
    <property type="entry name" value="DUF2399"/>
    <property type="match status" value="1"/>
</dbReference>
<evidence type="ECO:0000259" key="2">
    <source>
        <dbReference type="Pfam" id="PF11796"/>
    </source>
</evidence>
<dbReference type="AlphaFoldDB" id="A0A7I7SWE1"/>
<evidence type="ECO:0000313" key="3">
    <source>
        <dbReference type="EMBL" id="BBY60509.1"/>
    </source>
</evidence>
<sequence>MTLPPPLHEYLASSTLVPVWQRIRDRLERNGHAVTGSIRLDLDLDAAERLSGLLGKSIQPGGRNILLADIDDALLRSTAKRGLVAVVAELTGKSLRDRPSERRLRAEVATSLWAQVEEIVARTGLGAYPWTREWISWLHTSGLLVRAGLDRGVSQFEVAARAIATVITRPVTHVRVLGELASDIAGDAHALDTDRLAGRLAVRALGLASDTKEPSSPHDRMLLWESVGVAVDTISGTVITWALRPPGDDPWAAMMRLRADLGLVTHLTIRELLANAVPLVSSGTLVNACENPQVLQRIADACIDRPLVCFSGNPSIAGHLLAGRVTLRYHGDFDWPGIAIASRLIDAGALPWLLTGQDYLHAVRTCRPGLPLTGNAVPTAWDPSLASAMARMGVAVHEEALVSLLIEDLTKN</sequence>
<evidence type="ECO:0008006" key="5">
    <source>
        <dbReference type="Google" id="ProtNLM"/>
    </source>
</evidence>
<evidence type="ECO:0000313" key="4">
    <source>
        <dbReference type="Proteomes" id="UP000466445"/>
    </source>
</evidence>
<dbReference type="Pfam" id="PF11796">
    <property type="entry name" value="DUF3323"/>
    <property type="match status" value="1"/>
</dbReference>
<dbReference type="EMBL" id="AP022595">
    <property type="protein sequence ID" value="BBY60509.1"/>
    <property type="molecule type" value="Genomic_DNA"/>
</dbReference>
<organism evidence="3 4">
    <name type="scientific">Mycolicibacterium sarraceniae</name>
    <dbReference type="NCBI Taxonomy" id="1534348"/>
    <lineage>
        <taxon>Bacteria</taxon>
        <taxon>Bacillati</taxon>
        <taxon>Actinomycetota</taxon>
        <taxon>Actinomycetes</taxon>
        <taxon>Mycobacteriales</taxon>
        <taxon>Mycobacteriaceae</taxon>
        <taxon>Mycolicibacterium</taxon>
    </lineage>
</organism>
<keyword evidence="4" id="KW-1185">Reference proteome</keyword>